<dbReference type="AlphaFoldDB" id="A0A8X7TAS2"/>
<dbReference type="CDD" id="cd02988">
    <property type="entry name" value="Phd_like_VIAF"/>
    <property type="match status" value="1"/>
</dbReference>
<comment type="caution">
    <text evidence="4">The sequence shown here is derived from an EMBL/GenBank/DDBJ whole genome shotgun (WGS) entry which is preliminary data.</text>
</comment>
<name>A0A8X7TAS2_CANPA</name>
<evidence type="ECO:0000313" key="4">
    <source>
        <dbReference type="EMBL" id="KAF6050790.1"/>
    </source>
</evidence>
<dbReference type="Gene3D" id="3.40.30.10">
    <property type="entry name" value="Glutaredoxin"/>
    <property type="match status" value="1"/>
</dbReference>
<evidence type="ECO:0000256" key="2">
    <source>
        <dbReference type="SAM" id="MobiDB-lite"/>
    </source>
</evidence>
<feature type="compositionally biased region" description="Acidic residues" evidence="2">
    <location>
        <begin position="245"/>
        <end position="255"/>
    </location>
</feature>
<proteinExistence type="inferred from homology"/>
<dbReference type="GO" id="GO:1903333">
    <property type="term" value="P:negative regulation of protein folding"/>
    <property type="evidence" value="ECO:0007669"/>
    <property type="project" value="EnsemblFungi"/>
</dbReference>
<dbReference type="GO" id="GO:0006457">
    <property type="term" value="P:protein folding"/>
    <property type="evidence" value="ECO:0007669"/>
    <property type="project" value="EnsemblFungi"/>
</dbReference>
<dbReference type="EMBL" id="JABWAB010000005">
    <property type="protein sequence ID" value="KAF6050790.1"/>
    <property type="molecule type" value="Genomic_DNA"/>
</dbReference>
<dbReference type="GO" id="GO:0003779">
    <property type="term" value="F:actin binding"/>
    <property type="evidence" value="ECO:0007669"/>
    <property type="project" value="EnsemblFungi"/>
</dbReference>
<dbReference type="GO" id="GO:0031683">
    <property type="term" value="F:G-protein beta/gamma-subunit complex binding"/>
    <property type="evidence" value="ECO:0007669"/>
    <property type="project" value="EnsemblFungi"/>
</dbReference>
<comment type="similarity">
    <text evidence="1">Belongs to the phosducin family.</text>
</comment>
<dbReference type="PANTHER" id="PTHR45809:SF3">
    <property type="entry name" value="VIRAL IAP-ASSOCIATED FACTOR HOMOLOG"/>
    <property type="match status" value="1"/>
</dbReference>
<dbReference type="PANTHER" id="PTHR45809">
    <property type="entry name" value="VIRAL IAP-ASSOCIATED FACTOR HOMOLOG"/>
    <property type="match status" value="1"/>
</dbReference>
<dbReference type="InterPro" id="IPR036249">
    <property type="entry name" value="Thioredoxin-like_sf"/>
</dbReference>
<organism evidence="4 5">
    <name type="scientific">Candida parapsilosis</name>
    <name type="common">Yeast</name>
    <dbReference type="NCBI Taxonomy" id="5480"/>
    <lineage>
        <taxon>Eukaryota</taxon>
        <taxon>Fungi</taxon>
        <taxon>Dikarya</taxon>
        <taxon>Ascomycota</taxon>
        <taxon>Saccharomycotina</taxon>
        <taxon>Pichiomycetes</taxon>
        <taxon>Debaryomycetaceae</taxon>
        <taxon>Candida/Lodderomyces clade</taxon>
        <taxon>Candida</taxon>
    </lineage>
</organism>
<dbReference type="GO" id="GO:0071444">
    <property type="term" value="P:cellular response to pheromone"/>
    <property type="evidence" value="ECO:0007669"/>
    <property type="project" value="EnsemblFungi"/>
</dbReference>
<evidence type="ECO:0000259" key="3">
    <source>
        <dbReference type="Pfam" id="PF02114"/>
    </source>
</evidence>
<reference evidence="4" key="1">
    <citation type="submission" date="2020-03" db="EMBL/GenBank/DDBJ databases">
        <title>FDA dAtabase for Regulatory Grade micrObial Sequences (FDA-ARGOS): Supporting development and validation of Infectious Disease Dx tests.</title>
        <authorList>
            <person name="Campos J."/>
            <person name="Goldberg B."/>
            <person name="Tallon L."/>
            <person name="Sadzewicz L."/>
            <person name="Vavikolanu K."/>
            <person name="Mehta A."/>
            <person name="Aluvathingal J."/>
            <person name="Nadendla S."/>
            <person name="Nandy P."/>
            <person name="Geyer C."/>
            <person name="Yan Y."/>
            <person name="Sichtig H."/>
        </authorList>
    </citation>
    <scope>NUCLEOTIDE SEQUENCE [LARGE SCALE GENOMIC DNA]</scope>
    <source>
        <strain evidence="4">FDAARGOS_652</strain>
    </source>
</reference>
<dbReference type="InterPro" id="IPR051498">
    <property type="entry name" value="Phosducin-like_chap/apop_reg"/>
</dbReference>
<feature type="region of interest" description="Disordered" evidence="2">
    <location>
        <begin position="219"/>
        <end position="255"/>
    </location>
</feature>
<evidence type="ECO:0000313" key="5">
    <source>
        <dbReference type="Proteomes" id="UP000590412"/>
    </source>
</evidence>
<evidence type="ECO:0000256" key="1">
    <source>
        <dbReference type="ARBA" id="ARBA00009686"/>
    </source>
</evidence>
<feature type="domain" description="Phosducin" evidence="3">
    <location>
        <begin position="38"/>
        <end position="211"/>
    </location>
</feature>
<dbReference type="OrthoDB" id="45518at2759"/>
<dbReference type="GO" id="GO:0051726">
    <property type="term" value="P:regulation of cell cycle"/>
    <property type="evidence" value="ECO:0007669"/>
    <property type="project" value="EnsemblFungi"/>
</dbReference>
<dbReference type="SUPFAM" id="SSF52833">
    <property type="entry name" value="Thioredoxin-like"/>
    <property type="match status" value="1"/>
</dbReference>
<accession>A0A8X7TAS2</accession>
<sequence length="255" mass="29332">MNNNTKVPVEVNPDEDTEWNDILRDHGIIPEKPPSPSAQLEEALEEAVRKQHENRLENKDLDELAALEDEEDEEFLNFYKQKRMNEIKKLSEKKRYGSVLPINKNEYEDEITKASKGTTVLVHLSLQSSLQSRLLGSLLSELARKFPELKICDIPAQRCIENYPESNCPTLIIYRDGNVLKQYVTLTQLGGNATTLKDIEKVLVDLHVLNDSDKRLVVNDEDEESQQERKLRFAKKSVRSKGDIDADDDDDDFYD</sequence>
<dbReference type="GO" id="GO:0005737">
    <property type="term" value="C:cytoplasm"/>
    <property type="evidence" value="ECO:0007669"/>
    <property type="project" value="EnsemblFungi"/>
</dbReference>
<gene>
    <name evidence="4" type="ORF">FOB60_003458</name>
</gene>
<dbReference type="GO" id="GO:0045944">
    <property type="term" value="P:positive regulation of transcription by RNA polymerase II"/>
    <property type="evidence" value="ECO:0007669"/>
    <property type="project" value="EnsemblFungi"/>
</dbReference>
<dbReference type="Proteomes" id="UP000590412">
    <property type="component" value="Unassembled WGS sequence"/>
</dbReference>
<protein>
    <submittedName>
        <fullName evidence="4">Phosducin family protein</fullName>
    </submittedName>
</protein>
<dbReference type="InterPro" id="IPR024253">
    <property type="entry name" value="Phosducin_thioredoxin-like_dom"/>
</dbReference>
<dbReference type="GO" id="GO:0030036">
    <property type="term" value="P:actin cytoskeleton organization"/>
    <property type="evidence" value="ECO:0007669"/>
    <property type="project" value="EnsemblFungi"/>
</dbReference>
<dbReference type="Pfam" id="PF02114">
    <property type="entry name" value="Phosducin"/>
    <property type="match status" value="1"/>
</dbReference>